<name>A0ABU6VW44_9FABA</name>
<gene>
    <name evidence="2" type="ORF">PIB30_085664</name>
</gene>
<reference evidence="2 3" key="1">
    <citation type="journal article" date="2023" name="Plants (Basel)">
        <title>Bridging the Gap: Combining Genomics and Transcriptomics Approaches to Understand Stylosanthes scabra, an Orphan Legume from the Brazilian Caatinga.</title>
        <authorList>
            <person name="Ferreira-Neto J.R.C."/>
            <person name="da Silva M.D."/>
            <person name="Binneck E."/>
            <person name="de Melo N.F."/>
            <person name="da Silva R.H."/>
            <person name="de Melo A.L.T.M."/>
            <person name="Pandolfi V."/>
            <person name="Bustamante F.O."/>
            <person name="Brasileiro-Vidal A.C."/>
            <person name="Benko-Iseppon A.M."/>
        </authorList>
    </citation>
    <scope>NUCLEOTIDE SEQUENCE [LARGE SCALE GENOMIC DNA]</scope>
    <source>
        <tissue evidence="2">Leaves</tissue>
    </source>
</reference>
<feature type="region of interest" description="Disordered" evidence="1">
    <location>
        <begin position="1"/>
        <end position="74"/>
    </location>
</feature>
<evidence type="ECO:0000313" key="3">
    <source>
        <dbReference type="Proteomes" id="UP001341840"/>
    </source>
</evidence>
<dbReference type="EMBL" id="JASCZI010152472">
    <property type="protein sequence ID" value="MED6176183.1"/>
    <property type="molecule type" value="Genomic_DNA"/>
</dbReference>
<protein>
    <submittedName>
        <fullName evidence="2">Uncharacterized protein</fullName>
    </submittedName>
</protein>
<comment type="caution">
    <text evidence="2">The sequence shown here is derived from an EMBL/GenBank/DDBJ whole genome shotgun (WGS) entry which is preliminary data.</text>
</comment>
<accession>A0ABU6VW44</accession>
<dbReference type="Proteomes" id="UP001341840">
    <property type="component" value="Unassembled WGS sequence"/>
</dbReference>
<proteinExistence type="predicted"/>
<sequence length="126" mass="14506">MRRRFWKRKQEPEAVEPPEDGSSVVKSSENNSVRLLEGSGSANNDFRPMNSEFRPVNSGIRPPRNDFPGSDEYNNRQKRELMCGFFLVQAASQPVQTAPENVPLFLVTIPTKRHLKCSKKEMKEWL</sequence>
<evidence type="ECO:0000313" key="2">
    <source>
        <dbReference type="EMBL" id="MED6176183.1"/>
    </source>
</evidence>
<evidence type="ECO:0000256" key="1">
    <source>
        <dbReference type="SAM" id="MobiDB-lite"/>
    </source>
</evidence>
<organism evidence="2 3">
    <name type="scientific">Stylosanthes scabra</name>
    <dbReference type="NCBI Taxonomy" id="79078"/>
    <lineage>
        <taxon>Eukaryota</taxon>
        <taxon>Viridiplantae</taxon>
        <taxon>Streptophyta</taxon>
        <taxon>Embryophyta</taxon>
        <taxon>Tracheophyta</taxon>
        <taxon>Spermatophyta</taxon>
        <taxon>Magnoliopsida</taxon>
        <taxon>eudicotyledons</taxon>
        <taxon>Gunneridae</taxon>
        <taxon>Pentapetalae</taxon>
        <taxon>rosids</taxon>
        <taxon>fabids</taxon>
        <taxon>Fabales</taxon>
        <taxon>Fabaceae</taxon>
        <taxon>Papilionoideae</taxon>
        <taxon>50 kb inversion clade</taxon>
        <taxon>dalbergioids sensu lato</taxon>
        <taxon>Dalbergieae</taxon>
        <taxon>Pterocarpus clade</taxon>
        <taxon>Stylosanthes</taxon>
    </lineage>
</organism>
<keyword evidence="3" id="KW-1185">Reference proteome</keyword>
<feature type="compositionally biased region" description="Low complexity" evidence="1">
    <location>
        <begin position="22"/>
        <end position="33"/>
    </location>
</feature>